<dbReference type="InterPro" id="IPR051398">
    <property type="entry name" value="Polysacch_Deacetylase"/>
</dbReference>
<dbReference type="Gene3D" id="3.20.20.370">
    <property type="entry name" value="Glycoside hydrolase/deacetylase"/>
    <property type="match status" value="1"/>
</dbReference>
<protein>
    <submittedName>
        <fullName evidence="1">Uncharacterized protein</fullName>
    </submittedName>
</protein>
<dbReference type="PANTHER" id="PTHR34216:SF7">
    <property type="entry name" value="POLY-BETA-1,6-N-ACETYL-D-GLUCOSAMINE N-DEACETYLASE"/>
    <property type="match status" value="1"/>
</dbReference>
<reference evidence="1" key="1">
    <citation type="submission" date="2019-06" db="EMBL/GenBank/DDBJ databases">
        <authorList>
            <person name="Murdoch R.W."/>
            <person name="Fathepure B."/>
        </authorList>
    </citation>
    <scope>NUCLEOTIDE SEQUENCE</scope>
</reference>
<sequence length="347" mass="38254">MKGLIKRALVHTAAAPTVARLFSPLTTERATIFMLHRFEDPETGTPGHSPRALAELLGCLRRHGHAFLPLSEVFRRLADGRPALGNAVAFTMDDGFEDQLRVGLPVFRRFGCPVTVFLITDFVDGVLWPWDARIDYAFRNAARPGLELELGGRRLRCPLDTPEQRRLAVREVLAECKDMDGDHVEAVVAEVAERAGVRLPASPPAGYRPLTWSQAREAEAGGGVRFGPHGRTHRVLSRLSENEVRGEILGSWSRLTTELRAPLPVMCYPTGRTRDFGQRERRLLAANAFAGAVTAEPGYAEQGGSADARFAVGRFALPGNVADALQYCSYIETLKDRLLLRHSLSTH</sequence>
<name>A0A5B8RH87_9ZZZZ</name>
<dbReference type="PANTHER" id="PTHR34216">
    <property type="match status" value="1"/>
</dbReference>
<dbReference type="CDD" id="cd10918">
    <property type="entry name" value="CE4_NodB_like_5s_6s"/>
    <property type="match status" value="1"/>
</dbReference>
<dbReference type="EMBL" id="MN079231">
    <property type="protein sequence ID" value="QEA07333.1"/>
    <property type="molecule type" value="Genomic_DNA"/>
</dbReference>
<proteinExistence type="predicted"/>
<evidence type="ECO:0000313" key="1">
    <source>
        <dbReference type="EMBL" id="QEA07333.1"/>
    </source>
</evidence>
<accession>A0A5B8RH87</accession>
<organism evidence="1">
    <name type="scientific">uncultured organism</name>
    <dbReference type="NCBI Taxonomy" id="155900"/>
    <lineage>
        <taxon>unclassified sequences</taxon>
        <taxon>environmental samples</taxon>
    </lineage>
</organism>
<dbReference type="SUPFAM" id="SSF88713">
    <property type="entry name" value="Glycoside hydrolase/deacetylase"/>
    <property type="match status" value="1"/>
</dbReference>
<dbReference type="GO" id="GO:0005975">
    <property type="term" value="P:carbohydrate metabolic process"/>
    <property type="evidence" value="ECO:0007669"/>
    <property type="project" value="InterPro"/>
</dbReference>
<dbReference type="AlphaFoldDB" id="A0A5B8RH87"/>
<dbReference type="InterPro" id="IPR011330">
    <property type="entry name" value="Glyco_hydro/deAcase_b/a-brl"/>
</dbReference>
<gene>
    <name evidence="1" type="ORF">KBTEX_03682</name>
</gene>